<comment type="caution">
    <text evidence="3">The sequence shown here is derived from an EMBL/GenBank/DDBJ whole genome shotgun (WGS) entry which is preliminary data.</text>
</comment>
<dbReference type="InterPro" id="IPR002575">
    <property type="entry name" value="Aminoglycoside_PTrfase"/>
</dbReference>
<protein>
    <submittedName>
        <fullName evidence="3">Phosphotransferase</fullName>
    </submittedName>
</protein>
<feature type="domain" description="Aminoglycoside phosphotransferase" evidence="2">
    <location>
        <begin position="29"/>
        <end position="234"/>
    </location>
</feature>
<dbReference type="PANTHER" id="PTHR21064">
    <property type="entry name" value="AMINOGLYCOSIDE PHOSPHOTRANSFERASE DOMAIN-CONTAINING PROTEIN-RELATED"/>
    <property type="match status" value="1"/>
</dbReference>
<dbReference type="GO" id="GO:0019202">
    <property type="term" value="F:amino acid kinase activity"/>
    <property type="evidence" value="ECO:0007669"/>
    <property type="project" value="TreeGrafter"/>
</dbReference>
<dbReference type="Proteomes" id="UP000467305">
    <property type="component" value="Unassembled WGS sequence"/>
</dbReference>
<evidence type="ECO:0000313" key="4">
    <source>
        <dbReference type="Proteomes" id="UP000467305"/>
    </source>
</evidence>
<evidence type="ECO:0000313" key="3">
    <source>
        <dbReference type="EMBL" id="KAB1153917.1"/>
    </source>
</evidence>
<keyword evidence="3" id="KW-0808">Transferase</keyword>
<keyword evidence="4" id="KW-1185">Reference proteome</keyword>
<accession>A0A7J5A8R6</accession>
<dbReference type="PANTHER" id="PTHR21064:SF6">
    <property type="entry name" value="AMINOGLYCOSIDE PHOSPHOTRANSFERASE DOMAIN-CONTAINING PROTEIN"/>
    <property type="match status" value="1"/>
</dbReference>
<dbReference type="Pfam" id="PF01636">
    <property type="entry name" value="APH"/>
    <property type="match status" value="1"/>
</dbReference>
<dbReference type="AlphaFoldDB" id="A0A7J5A8R6"/>
<proteinExistence type="inferred from homology"/>
<sequence length="310" mass="35616">MAQYTVLKDKDLQAILNYYGINEVESYNVLSGGSENTNYLVKTAINNYVLTICEQKSLEQATELANLLVHLNKNNFSTSKIIKTVSNSFVPVWNNKPIILKAYLEGDIVEDLSEDILIYLGKELATLHQVKTPEYLSETVSYGIERFDEVKVYAPESTFYKWLKEIQEYIESYINTDLPKALIHSDIFFNNIIISKDGKKATIMDFEEASYYYRVFDIGMMIIGTCAEGEELNSKKMKSLLEGYESKIKLLDQEKKALKAFTVYGAAATAFWRHQNFNYVNIIPEKKNHYIAMKNLADFTRSLPDSYFVS</sequence>
<dbReference type="InterPro" id="IPR050249">
    <property type="entry name" value="Pseudomonas-type_ThrB"/>
</dbReference>
<comment type="similarity">
    <text evidence="1">Belongs to the pseudomonas-type ThrB family.</text>
</comment>
<organism evidence="3 4">
    <name type="scientific">Tenacibaculum aiptasiae</name>
    <dbReference type="NCBI Taxonomy" id="426481"/>
    <lineage>
        <taxon>Bacteria</taxon>
        <taxon>Pseudomonadati</taxon>
        <taxon>Bacteroidota</taxon>
        <taxon>Flavobacteriia</taxon>
        <taxon>Flavobacteriales</taxon>
        <taxon>Flavobacteriaceae</taxon>
        <taxon>Tenacibaculum</taxon>
    </lineage>
</organism>
<dbReference type="InterPro" id="IPR011009">
    <property type="entry name" value="Kinase-like_dom_sf"/>
</dbReference>
<dbReference type="RefSeq" id="WP_150901037.1">
    <property type="nucleotide sequence ID" value="NZ_WAAU01000030.1"/>
</dbReference>
<name>A0A7J5A8R6_9FLAO</name>
<dbReference type="SUPFAM" id="SSF56112">
    <property type="entry name" value="Protein kinase-like (PK-like)"/>
    <property type="match status" value="1"/>
</dbReference>
<reference evidence="3 4" key="1">
    <citation type="submission" date="2019-09" db="EMBL/GenBank/DDBJ databases">
        <authorList>
            <person name="Cao W.R."/>
        </authorList>
    </citation>
    <scope>NUCLEOTIDE SEQUENCE [LARGE SCALE GENOMIC DNA]</scope>
    <source>
        <strain evidence="4">a4</strain>
    </source>
</reference>
<dbReference type="Gene3D" id="3.90.1200.10">
    <property type="match status" value="1"/>
</dbReference>
<evidence type="ECO:0000256" key="1">
    <source>
        <dbReference type="ARBA" id="ARBA00038240"/>
    </source>
</evidence>
<dbReference type="OrthoDB" id="241498at2"/>
<gene>
    <name evidence="3" type="ORF">F7018_15635</name>
</gene>
<dbReference type="EMBL" id="WAAU01000030">
    <property type="protein sequence ID" value="KAB1153917.1"/>
    <property type="molecule type" value="Genomic_DNA"/>
</dbReference>
<evidence type="ECO:0000259" key="2">
    <source>
        <dbReference type="Pfam" id="PF01636"/>
    </source>
</evidence>
<dbReference type="Gene3D" id="3.30.200.20">
    <property type="entry name" value="Phosphorylase Kinase, domain 1"/>
    <property type="match status" value="1"/>
</dbReference>